<comment type="caution">
    <text evidence="2">The sequence shown here is derived from an EMBL/GenBank/DDBJ whole genome shotgun (WGS) entry which is preliminary data.</text>
</comment>
<evidence type="ECO:0000313" key="2">
    <source>
        <dbReference type="EMBL" id="MFC3625212.1"/>
    </source>
</evidence>
<keyword evidence="3" id="KW-1185">Reference proteome</keyword>
<gene>
    <name evidence="2" type="ORF">ACFOKJ_03505</name>
</gene>
<proteinExistence type="predicted"/>
<name>A0ABV7TQR8_9NEIS</name>
<evidence type="ECO:0000313" key="3">
    <source>
        <dbReference type="Proteomes" id="UP001595636"/>
    </source>
</evidence>
<feature type="region of interest" description="Disordered" evidence="1">
    <location>
        <begin position="140"/>
        <end position="167"/>
    </location>
</feature>
<evidence type="ECO:0000256" key="1">
    <source>
        <dbReference type="SAM" id="MobiDB-lite"/>
    </source>
</evidence>
<reference evidence="3" key="1">
    <citation type="journal article" date="2019" name="Int. J. Syst. Evol. Microbiol.">
        <title>The Global Catalogue of Microorganisms (GCM) 10K type strain sequencing project: providing services to taxonomists for standard genome sequencing and annotation.</title>
        <authorList>
            <consortium name="The Broad Institute Genomics Platform"/>
            <consortium name="The Broad Institute Genome Sequencing Center for Infectious Disease"/>
            <person name="Wu L."/>
            <person name="Ma J."/>
        </authorList>
    </citation>
    <scope>NUCLEOTIDE SEQUENCE [LARGE SCALE GENOMIC DNA]</scope>
    <source>
        <strain evidence="3">KCTC 42195</strain>
    </source>
</reference>
<dbReference type="RefSeq" id="WP_390276697.1">
    <property type="nucleotide sequence ID" value="NZ_JBHRYH010000008.1"/>
</dbReference>
<sequence length="221" mass="24276">MLPIRRKLLDGFSTVFPPLQQHARKISAGSSPPPANPQNLAEEYLAWARWLDTLYQNAGNGGEQAARALADGKLGFALRRCLILREKAMLGGSAGHVLLEEAANLAREVEQIVGELTGREMPASDDWPLPYRLYSPQAGQGLLPLPPHGQQERRQQRQNRQNRLSAEEQRDAQLAVGCLALVLQLLHRQPALAESAQWHAANSSLEHSRQMGHLSGDVAPA</sequence>
<dbReference type="Proteomes" id="UP001595636">
    <property type="component" value="Unassembled WGS sequence"/>
</dbReference>
<protein>
    <submittedName>
        <fullName evidence="2">Uncharacterized protein</fullName>
    </submittedName>
</protein>
<accession>A0ABV7TQR8</accession>
<organism evidence="2 3">
    <name type="scientific">Vogesella amnigena</name>
    <dbReference type="NCBI Taxonomy" id="1507449"/>
    <lineage>
        <taxon>Bacteria</taxon>
        <taxon>Pseudomonadati</taxon>
        <taxon>Pseudomonadota</taxon>
        <taxon>Betaproteobacteria</taxon>
        <taxon>Neisseriales</taxon>
        <taxon>Chromobacteriaceae</taxon>
        <taxon>Vogesella</taxon>
    </lineage>
</organism>
<dbReference type="EMBL" id="JBHRYH010000008">
    <property type="protein sequence ID" value="MFC3625212.1"/>
    <property type="molecule type" value="Genomic_DNA"/>
</dbReference>